<organism evidence="1 2">
    <name type="scientific">Providencia rettgeri</name>
    <dbReference type="NCBI Taxonomy" id="587"/>
    <lineage>
        <taxon>Bacteria</taxon>
        <taxon>Pseudomonadati</taxon>
        <taxon>Pseudomonadota</taxon>
        <taxon>Gammaproteobacteria</taxon>
        <taxon>Enterobacterales</taxon>
        <taxon>Morganellaceae</taxon>
        <taxon>Providencia</taxon>
    </lineage>
</organism>
<dbReference type="EMBL" id="JAGETQ010000001">
    <property type="protein sequence ID" value="MBO1915684.1"/>
    <property type="molecule type" value="Genomic_DNA"/>
</dbReference>
<proteinExistence type="predicted"/>
<evidence type="ECO:0000313" key="1">
    <source>
        <dbReference type="EMBL" id="MBO1915684.1"/>
    </source>
</evidence>
<accession>A0A939SIU3</accession>
<evidence type="ECO:0000313" key="2">
    <source>
        <dbReference type="Proteomes" id="UP000664477"/>
    </source>
</evidence>
<reference evidence="1" key="1">
    <citation type="submission" date="2021-03" db="EMBL/GenBank/DDBJ databases">
        <title>Molecular epidemiology and mechanisms of colistin and carbapenem resistance in Enterobacteriaceae from clinical isolates, the environment and porcine samples in Pretoria, South Africa.</title>
        <authorList>
            <person name="Bogoshi D."/>
            <person name="Mbelle N.M."/>
            <person name="Naidoo V."/>
            <person name="Osei Sekyere J."/>
        </authorList>
    </citation>
    <scope>NUCLEOTIDE SEQUENCE</scope>
    <source>
        <strain evidence="1">C052</strain>
    </source>
</reference>
<dbReference type="AlphaFoldDB" id="A0A939SIU3"/>
<protein>
    <submittedName>
        <fullName evidence="1">Uncharacterized protein</fullName>
    </submittedName>
</protein>
<name>A0A939SIU3_PRORE</name>
<dbReference type="Proteomes" id="UP000664477">
    <property type="component" value="Unassembled WGS sequence"/>
</dbReference>
<sequence length="83" mass="9457">MKRQEVHSIGRLHQKLLKSASFIKDPDTFFYCVKLASDELLFGENIKPTHASVYVKNETSWVSFEPKTGTNVEITGEKLNQLS</sequence>
<comment type="caution">
    <text evidence="1">The sequence shown here is derived from an EMBL/GenBank/DDBJ whole genome shotgun (WGS) entry which is preliminary data.</text>
</comment>
<gene>
    <name evidence="1" type="ORF">J4727_00435</name>
</gene>